<name>A0A0F9MEJ1_9ZZZZ</name>
<feature type="region of interest" description="Disordered" evidence="1">
    <location>
        <begin position="160"/>
        <end position="181"/>
    </location>
</feature>
<evidence type="ECO:0000256" key="1">
    <source>
        <dbReference type="SAM" id="MobiDB-lite"/>
    </source>
</evidence>
<comment type="caution">
    <text evidence="2">The sequence shown here is derived from an EMBL/GenBank/DDBJ whole genome shotgun (WGS) entry which is preliminary data.</text>
</comment>
<feature type="compositionally biased region" description="Basic residues" evidence="1">
    <location>
        <begin position="309"/>
        <end position="332"/>
    </location>
</feature>
<accession>A0A0F9MEJ1</accession>
<feature type="compositionally biased region" description="Basic and acidic residues" evidence="1">
    <location>
        <begin position="44"/>
        <end position="61"/>
    </location>
</feature>
<feature type="compositionally biased region" description="Basic and acidic residues" evidence="1">
    <location>
        <begin position="161"/>
        <end position="177"/>
    </location>
</feature>
<reference evidence="2" key="1">
    <citation type="journal article" date="2015" name="Nature">
        <title>Complex archaea that bridge the gap between prokaryotes and eukaryotes.</title>
        <authorList>
            <person name="Spang A."/>
            <person name="Saw J.H."/>
            <person name="Jorgensen S.L."/>
            <person name="Zaremba-Niedzwiedzka K."/>
            <person name="Martijn J."/>
            <person name="Lind A.E."/>
            <person name="van Eijk R."/>
            <person name="Schleper C."/>
            <person name="Guy L."/>
            <person name="Ettema T.J."/>
        </authorList>
    </citation>
    <scope>NUCLEOTIDE SEQUENCE</scope>
</reference>
<feature type="compositionally biased region" description="Basic and acidic residues" evidence="1">
    <location>
        <begin position="1"/>
        <end position="12"/>
    </location>
</feature>
<gene>
    <name evidence="2" type="ORF">LCGC14_1469630</name>
</gene>
<feature type="region of interest" description="Disordered" evidence="1">
    <location>
        <begin position="276"/>
        <end position="332"/>
    </location>
</feature>
<feature type="non-terminal residue" evidence="2">
    <location>
        <position position="1"/>
    </location>
</feature>
<dbReference type="AlphaFoldDB" id="A0A0F9MEJ1"/>
<sequence>AKIDPRRPEVPARHPTPASCLRCPAQPAQPVVDDAATSMPQYQKDVEHSEGDGRDGEEVNRGDLVSVVFQEGPPRLRGRLGVTDHVPGDRGLGHRVAQQKQLGQNLRSAPCRVLARHATDQVTDLAVNLGPAELLAGLPPPVKPNPCRCQRVTVSGWTMNKADRQPFHSRDSQDQKIRSSRRRFGRLTDRCRTSNCCRRARFSAARDARGPNSTLQNARIHRKMPIAMPPPLAARPESHDNGPLLPIAVTSLQATRTEFSVGAGYGLLQHRSRLPLAEDGDHHGPITLRKRPIRSGVTRSPRPALSGRPGRRRRSHRSARGRRLRWPATCRR</sequence>
<protein>
    <submittedName>
        <fullName evidence="2">Uncharacterized protein</fullName>
    </submittedName>
</protein>
<feature type="compositionally biased region" description="Low complexity" evidence="1">
    <location>
        <begin position="299"/>
        <end position="308"/>
    </location>
</feature>
<organism evidence="2">
    <name type="scientific">marine sediment metagenome</name>
    <dbReference type="NCBI Taxonomy" id="412755"/>
    <lineage>
        <taxon>unclassified sequences</taxon>
        <taxon>metagenomes</taxon>
        <taxon>ecological metagenomes</taxon>
    </lineage>
</organism>
<dbReference type="EMBL" id="LAZR01010323">
    <property type="protein sequence ID" value="KKM67582.1"/>
    <property type="molecule type" value="Genomic_DNA"/>
</dbReference>
<evidence type="ECO:0000313" key="2">
    <source>
        <dbReference type="EMBL" id="KKM67582.1"/>
    </source>
</evidence>
<proteinExistence type="predicted"/>
<feature type="region of interest" description="Disordered" evidence="1">
    <location>
        <begin position="1"/>
        <end position="61"/>
    </location>
</feature>